<gene>
    <name evidence="2" type="ORF">GCM10019016_027780</name>
</gene>
<evidence type="ECO:0000313" key="2">
    <source>
        <dbReference type="EMBL" id="GAA3495678.1"/>
    </source>
</evidence>
<evidence type="ECO:0000256" key="1">
    <source>
        <dbReference type="SAM" id="MobiDB-lite"/>
    </source>
</evidence>
<keyword evidence="3" id="KW-1185">Reference proteome</keyword>
<protein>
    <submittedName>
        <fullName evidence="2">Uncharacterized protein</fullName>
    </submittedName>
</protein>
<dbReference type="EMBL" id="BAAAXF010000019">
    <property type="protein sequence ID" value="GAA3495678.1"/>
    <property type="molecule type" value="Genomic_DNA"/>
</dbReference>
<comment type="caution">
    <text evidence="2">The sequence shown here is derived from an EMBL/GenBank/DDBJ whole genome shotgun (WGS) entry which is preliminary data.</text>
</comment>
<organism evidence="2 3">
    <name type="scientific">Streptomyces prasinosporus</name>
    <dbReference type="NCBI Taxonomy" id="68256"/>
    <lineage>
        <taxon>Bacteria</taxon>
        <taxon>Bacillati</taxon>
        <taxon>Actinomycetota</taxon>
        <taxon>Actinomycetes</taxon>
        <taxon>Kitasatosporales</taxon>
        <taxon>Streptomycetaceae</taxon>
        <taxon>Streptomyces</taxon>
        <taxon>Streptomyces albogriseolus group</taxon>
    </lineage>
</organism>
<accession>A0ABP6TKC3</accession>
<name>A0ABP6TKC3_9ACTN</name>
<proteinExistence type="predicted"/>
<dbReference type="Proteomes" id="UP001501455">
    <property type="component" value="Unassembled WGS sequence"/>
</dbReference>
<sequence length="107" mass="11292">MTVVAVLVSSPAARADFVPGGNGTGSETQVEGGQKGGEISATAGAVVFNRSENGSGPKARPVASANWTPPACYYAPKYTPEQLQKYLEPIWEAGSTGYEWDAEQRDR</sequence>
<feature type="region of interest" description="Disordered" evidence="1">
    <location>
        <begin position="15"/>
        <end position="36"/>
    </location>
</feature>
<evidence type="ECO:0000313" key="3">
    <source>
        <dbReference type="Proteomes" id="UP001501455"/>
    </source>
</evidence>
<reference evidence="3" key="1">
    <citation type="journal article" date="2019" name="Int. J. Syst. Evol. Microbiol.">
        <title>The Global Catalogue of Microorganisms (GCM) 10K type strain sequencing project: providing services to taxonomists for standard genome sequencing and annotation.</title>
        <authorList>
            <consortium name="The Broad Institute Genomics Platform"/>
            <consortium name="The Broad Institute Genome Sequencing Center for Infectious Disease"/>
            <person name="Wu L."/>
            <person name="Ma J."/>
        </authorList>
    </citation>
    <scope>NUCLEOTIDE SEQUENCE [LARGE SCALE GENOMIC DNA]</scope>
    <source>
        <strain evidence="3">JCM 4816</strain>
    </source>
</reference>